<dbReference type="PIRSF" id="PIRSF010376">
    <property type="entry name" value="IspE"/>
    <property type="match status" value="1"/>
</dbReference>
<dbReference type="GO" id="GO:0005524">
    <property type="term" value="F:ATP binding"/>
    <property type="evidence" value="ECO:0007669"/>
    <property type="project" value="UniProtKB-UniRule"/>
</dbReference>
<dbReference type="InterPro" id="IPR036554">
    <property type="entry name" value="GHMP_kinase_C_sf"/>
</dbReference>
<keyword evidence="4 9" id="KW-0808">Transferase</keyword>
<dbReference type="SUPFAM" id="SSF54211">
    <property type="entry name" value="Ribosomal protein S5 domain 2-like"/>
    <property type="match status" value="1"/>
</dbReference>
<dbReference type="Pfam" id="PF08544">
    <property type="entry name" value="GHMP_kinases_C"/>
    <property type="match status" value="1"/>
</dbReference>
<evidence type="ECO:0000256" key="6">
    <source>
        <dbReference type="ARBA" id="ARBA00022777"/>
    </source>
</evidence>
<dbReference type="InterPro" id="IPR006204">
    <property type="entry name" value="GHMP_kinase_N_dom"/>
</dbReference>
<organism evidence="12 13">
    <name type="scientific">Fulvitalea axinellae</name>
    <dbReference type="NCBI Taxonomy" id="1182444"/>
    <lineage>
        <taxon>Bacteria</taxon>
        <taxon>Pseudomonadati</taxon>
        <taxon>Bacteroidota</taxon>
        <taxon>Cytophagia</taxon>
        <taxon>Cytophagales</taxon>
        <taxon>Persicobacteraceae</taxon>
        <taxon>Fulvitalea</taxon>
    </lineage>
</organism>
<keyword evidence="13" id="KW-1185">Reference proteome</keyword>
<dbReference type="KEGG" id="fax:FUAX_34030"/>
<evidence type="ECO:0000256" key="5">
    <source>
        <dbReference type="ARBA" id="ARBA00022741"/>
    </source>
</evidence>
<dbReference type="Gene3D" id="3.30.230.10">
    <property type="match status" value="1"/>
</dbReference>
<dbReference type="GO" id="GO:0019288">
    <property type="term" value="P:isopentenyl diphosphate biosynthetic process, methylerythritol 4-phosphate pathway"/>
    <property type="evidence" value="ECO:0007669"/>
    <property type="project" value="UniProtKB-UniRule"/>
</dbReference>
<comment type="similarity">
    <text evidence="1 9">Belongs to the GHMP kinase family. IspE subfamily.</text>
</comment>
<dbReference type="RefSeq" id="WP_338392496.1">
    <property type="nucleotide sequence ID" value="NZ_AP025314.1"/>
</dbReference>
<dbReference type="SUPFAM" id="SSF55060">
    <property type="entry name" value="GHMP Kinase, C-terminal domain"/>
    <property type="match status" value="1"/>
</dbReference>
<evidence type="ECO:0000256" key="2">
    <source>
        <dbReference type="ARBA" id="ARBA00012052"/>
    </source>
</evidence>
<dbReference type="Pfam" id="PF00288">
    <property type="entry name" value="GHMP_kinases_N"/>
    <property type="match status" value="1"/>
</dbReference>
<dbReference type="NCBIfam" id="TIGR00154">
    <property type="entry name" value="ispE"/>
    <property type="match status" value="1"/>
</dbReference>
<feature type="active site" evidence="9">
    <location>
        <position position="8"/>
    </location>
</feature>
<dbReference type="InterPro" id="IPR020568">
    <property type="entry name" value="Ribosomal_Su5_D2-typ_SF"/>
</dbReference>
<dbReference type="InterPro" id="IPR013750">
    <property type="entry name" value="GHMP_kinase_C_dom"/>
</dbReference>
<dbReference type="PANTHER" id="PTHR43527:SF2">
    <property type="entry name" value="4-DIPHOSPHOCYTIDYL-2-C-METHYL-D-ERYTHRITOL KINASE, CHLOROPLASTIC"/>
    <property type="match status" value="1"/>
</dbReference>
<keyword evidence="5 9" id="KW-0547">Nucleotide-binding</keyword>
<feature type="active site" evidence="9">
    <location>
        <position position="132"/>
    </location>
</feature>
<evidence type="ECO:0000313" key="13">
    <source>
        <dbReference type="Proteomes" id="UP001348817"/>
    </source>
</evidence>
<keyword evidence="7 9" id="KW-0067">ATP-binding</keyword>
<keyword evidence="9" id="KW-0414">Isoprene biosynthesis</keyword>
<dbReference type="GO" id="GO:0016114">
    <property type="term" value="P:terpenoid biosynthetic process"/>
    <property type="evidence" value="ECO:0007669"/>
    <property type="project" value="UniProtKB-UniRule"/>
</dbReference>
<reference evidence="12 13" key="1">
    <citation type="submission" date="2021-12" db="EMBL/GenBank/DDBJ databases">
        <title>Genome sequencing of bacteria with rrn-lacking chromosome and rrn-plasmid.</title>
        <authorList>
            <person name="Anda M."/>
            <person name="Iwasaki W."/>
        </authorList>
    </citation>
    <scope>NUCLEOTIDE SEQUENCE [LARGE SCALE GENOMIC DNA]</scope>
    <source>
        <strain evidence="12 13">DSM 100852</strain>
    </source>
</reference>
<keyword evidence="6 9" id="KW-0418">Kinase</keyword>
<dbReference type="EC" id="2.7.1.148" evidence="2 9"/>
<evidence type="ECO:0000259" key="10">
    <source>
        <dbReference type="Pfam" id="PF00288"/>
    </source>
</evidence>
<evidence type="ECO:0000259" key="11">
    <source>
        <dbReference type="Pfam" id="PF08544"/>
    </source>
</evidence>
<comment type="catalytic activity">
    <reaction evidence="9">
        <text>4-CDP-2-C-methyl-D-erythritol + ATP = 4-CDP-2-C-methyl-D-erythritol 2-phosphate + ADP + H(+)</text>
        <dbReference type="Rhea" id="RHEA:18437"/>
        <dbReference type="ChEBI" id="CHEBI:15378"/>
        <dbReference type="ChEBI" id="CHEBI:30616"/>
        <dbReference type="ChEBI" id="CHEBI:57823"/>
        <dbReference type="ChEBI" id="CHEBI:57919"/>
        <dbReference type="ChEBI" id="CHEBI:456216"/>
        <dbReference type="EC" id="2.7.1.148"/>
    </reaction>
</comment>
<dbReference type="InterPro" id="IPR014721">
    <property type="entry name" value="Ribsml_uS5_D2-typ_fold_subgr"/>
</dbReference>
<dbReference type="GO" id="GO:0050515">
    <property type="term" value="F:4-(cytidine 5'-diphospho)-2-C-methyl-D-erythritol kinase activity"/>
    <property type="evidence" value="ECO:0007669"/>
    <property type="project" value="UniProtKB-UniRule"/>
</dbReference>
<proteinExistence type="inferred from homology"/>
<name>A0AAU9CFM1_9BACT</name>
<feature type="domain" description="GHMP kinase N-terminal" evidence="10">
    <location>
        <begin position="63"/>
        <end position="137"/>
    </location>
</feature>
<evidence type="ECO:0000256" key="7">
    <source>
        <dbReference type="ARBA" id="ARBA00022840"/>
    </source>
</evidence>
<dbReference type="HAMAP" id="MF_00061">
    <property type="entry name" value="IspE"/>
    <property type="match status" value="1"/>
</dbReference>
<dbReference type="PANTHER" id="PTHR43527">
    <property type="entry name" value="4-DIPHOSPHOCYTIDYL-2-C-METHYL-D-ERYTHRITOL KINASE, CHLOROPLASTIC"/>
    <property type="match status" value="1"/>
</dbReference>
<dbReference type="AlphaFoldDB" id="A0AAU9CFM1"/>
<dbReference type="Proteomes" id="UP001348817">
    <property type="component" value="Chromosome"/>
</dbReference>
<dbReference type="EMBL" id="AP025314">
    <property type="protein sequence ID" value="BDD10971.1"/>
    <property type="molecule type" value="Genomic_DNA"/>
</dbReference>
<dbReference type="Gene3D" id="3.30.70.890">
    <property type="entry name" value="GHMP kinase, C-terminal domain"/>
    <property type="match status" value="1"/>
</dbReference>
<evidence type="ECO:0000256" key="1">
    <source>
        <dbReference type="ARBA" id="ARBA00009684"/>
    </source>
</evidence>
<feature type="binding site" evidence="9">
    <location>
        <begin position="90"/>
        <end position="100"/>
    </location>
    <ligand>
        <name>ATP</name>
        <dbReference type="ChEBI" id="CHEBI:30616"/>
    </ligand>
</feature>
<evidence type="ECO:0000256" key="9">
    <source>
        <dbReference type="HAMAP-Rule" id="MF_00061"/>
    </source>
</evidence>
<evidence type="ECO:0000256" key="3">
    <source>
        <dbReference type="ARBA" id="ARBA00017473"/>
    </source>
</evidence>
<sequence length="270" mass="29337">MLTFPNAKINIGLYVTNKRPDGFHDLLSCFVPVPWEEALEILPAEKTEFFSTGIPIPGNPEGNLCLKAYELLRDDFDLPPVKIHLHKAIPIGAGLGGGSADATFTLKALNEMFSLDISDEKLEGYASRLGSDCPFFVKNSAVIAEGTGNIFSPIELDLSGYTLVMVNPGVHVSTAVAYSGITPKPANIDLADFLQKNSPEKWRGVVRNDFEEGVFAKFPVIAEAKENLYDSGAIYAAMSGSGATVFGLFESGNFPELKFPEEYEVKSFEL</sequence>
<evidence type="ECO:0000256" key="4">
    <source>
        <dbReference type="ARBA" id="ARBA00022679"/>
    </source>
</evidence>
<feature type="domain" description="GHMP kinase C-terminal" evidence="11">
    <location>
        <begin position="198"/>
        <end position="251"/>
    </location>
</feature>
<dbReference type="InterPro" id="IPR004424">
    <property type="entry name" value="IspE"/>
</dbReference>
<protein>
    <recommendedName>
        <fullName evidence="3 9">4-diphosphocytidyl-2-C-methyl-D-erythritol kinase</fullName>
        <shortName evidence="9">CMK</shortName>
        <ecNumber evidence="2 9">2.7.1.148</ecNumber>
    </recommendedName>
    <alternativeName>
        <fullName evidence="8 9">4-(cytidine-5'-diphospho)-2-C-methyl-D-erythritol kinase</fullName>
    </alternativeName>
</protein>
<accession>A0AAU9CFM1</accession>
<comment type="function">
    <text evidence="9">Catalyzes the phosphorylation of the position 2 hydroxy group of 4-diphosphocytidyl-2C-methyl-D-erythritol.</text>
</comment>
<comment type="pathway">
    <text evidence="9">Isoprenoid biosynthesis; isopentenyl diphosphate biosynthesis via DXP pathway; isopentenyl diphosphate from 1-deoxy-D-xylulose 5-phosphate: step 3/6.</text>
</comment>
<evidence type="ECO:0000313" key="12">
    <source>
        <dbReference type="EMBL" id="BDD10971.1"/>
    </source>
</evidence>
<gene>
    <name evidence="9 12" type="primary">ispE</name>
    <name evidence="12" type="ORF">FUAX_34030</name>
</gene>
<evidence type="ECO:0000256" key="8">
    <source>
        <dbReference type="ARBA" id="ARBA00032554"/>
    </source>
</evidence>